<dbReference type="Proteomes" id="UP000323521">
    <property type="component" value="Chromosome"/>
</dbReference>
<dbReference type="AlphaFoldDB" id="A0A3G1KP37"/>
<organism evidence="6 7">
    <name type="scientific">Formimonas warabiya</name>
    <dbReference type="NCBI Taxonomy" id="1761012"/>
    <lineage>
        <taxon>Bacteria</taxon>
        <taxon>Bacillati</taxon>
        <taxon>Bacillota</taxon>
        <taxon>Clostridia</taxon>
        <taxon>Eubacteriales</taxon>
        <taxon>Peptococcaceae</taxon>
        <taxon>Candidatus Formimonas</taxon>
    </lineage>
</organism>
<keyword evidence="2 4" id="KW-0479">Metal-binding</keyword>
<gene>
    <name evidence="6" type="ORF">DCMF_02890</name>
</gene>
<dbReference type="CDD" id="cd11593">
    <property type="entry name" value="Agmatinase-like_2"/>
    <property type="match status" value="1"/>
</dbReference>
<feature type="binding site" evidence="4">
    <location>
        <position position="215"/>
    </location>
    <ligand>
        <name>Mn(2+)</name>
        <dbReference type="ChEBI" id="CHEBI:29035"/>
        <label>1</label>
    </ligand>
</feature>
<sequence length="286" mass="31663">MSIKYADRSFGFMGSGDDFSEAKIALLGIPMDFTVSFRPGSRMGPRQIRNVSVGLEEYSCYLDRDLAEIKYFDCGDLVLPFGNVELSLKIIEEAARDLFREGKFPIFMGGEHLVSYPLIKAAFEKYPDLALIHFDAHADLRLDYIGEKNSHATVMRRAAELLGGKNIYQFGIRSGDAAEIAYGKEHTHLFLDQLIVPLQEVIPKLGERPVYVTLDIDVVDPAYAPGTGTPEPGGCSAREIIQCIHMLGAAKVIGFDLVEVLPTHDLSERTALLAAKLIREAMLTFC</sequence>
<keyword evidence="4" id="KW-0464">Manganese</keyword>
<feature type="binding site" evidence="4">
    <location>
        <position position="139"/>
    </location>
    <ligand>
        <name>Mn(2+)</name>
        <dbReference type="ChEBI" id="CHEBI:29035"/>
        <label>1</label>
    </ligand>
</feature>
<dbReference type="NCBIfam" id="TIGR01230">
    <property type="entry name" value="agmatinase"/>
    <property type="match status" value="1"/>
</dbReference>
<dbReference type="InterPro" id="IPR005925">
    <property type="entry name" value="Agmatinase-rel"/>
</dbReference>
<dbReference type="SUPFAM" id="SSF52768">
    <property type="entry name" value="Arginase/deacetylase"/>
    <property type="match status" value="1"/>
</dbReference>
<evidence type="ECO:0000256" key="2">
    <source>
        <dbReference type="ARBA" id="ARBA00022723"/>
    </source>
</evidence>
<dbReference type="InterPro" id="IPR020855">
    <property type="entry name" value="Ureohydrolase_Mn_BS"/>
</dbReference>
<comment type="cofactor">
    <cofactor evidence="4">
        <name>Mn(2+)</name>
        <dbReference type="ChEBI" id="CHEBI:29035"/>
    </cofactor>
    <text evidence="4">Binds 2 manganese ions per subunit.</text>
</comment>
<evidence type="ECO:0000256" key="1">
    <source>
        <dbReference type="ARBA" id="ARBA00009227"/>
    </source>
</evidence>
<keyword evidence="3 5" id="KW-0378">Hydrolase</keyword>
<name>A0A3G1KP37_FORW1</name>
<evidence type="ECO:0000256" key="4">
    <source>
        <dbReference type="PIRSR" id="PIRSR036979-1"/>
    </source>
</evidence>
<proteinExistence type="inferred from homology"/>
<dbReference type="PANTHER" id="PTHR11358">
    <property type="entry name" value="ARGINASE/AGMATINASE"/>
    <property type="match status" value="1"/>
</dbReference>
<feature type="binding site" evidence="4">
    <location>
        <position position="135"/>
    </location>
    <ligand>
        <name>Mn(2+)</name>
        <dbReference type="ChEBI" id="CHEBI:29035"/>
        <label>1</label>
    </ligand>
</feature>
<evidence type="ECO:0000313" key="6">
    <source>
        <dbReference type="EMBL" id="ATW23885.1"/>
    </source>
</evidence>
<reference evidence="6 7" key="1">
    <citation type="submission" date="2016-10" db="EMBL/GenBank/DDBJ databases">
        <title>Complete Genome Sequence of Peptococcaceae strain DCMF.</title>
        <authorList>
            <person name="Edwards R.J."/>
            <person name="Holland S.I."/>
            <person name="Deshpande N.P."/>
            <person name="Wong Y.K."/>
            <person name="Ertan H."/>
            <person name="Manefield M."/>
            <person name="Russell T.L."/>
            <person name="Lee M.J."/>
        </authorList>
    </citation>
    <scope>NUCLEOTIDE SEQUENCE [LARGE SCALE GENOMIC DNA]</scope>
    <source>
        <strain evidence="6 7">DCMF</strain>
    </source>
</reference>
<dbReference type="PIRSF" id="PIRSF036979">
    <property type="entry name" value="Arginase"/>
    <property type="match status" value="1"/>
</dbReference>
<dbReference type="GO" id="GO:0008783">
    <property type="term" value="F:agmatinase activity"/>
    <property type="evidence" value="ECO:0007669"/>
    <property type="project" value="TreeGrafter"/>
</dbReference>
<dbReference type="InterPro" id="IPR023696">
    <property type="entry name" value="Ureohydrolase_dom_sf"/>
</dbReference>
<protein>
    <submittedName>
        <fullName evidence="6">Agmatinase</fullName>
    </submittedName>
</protein>
<dbReference type="PANTHER" id="PTHR11358:SF26">
    <property type="entry name" value="GUANIDINO ACID HYDROLASE, MITOCHONDRIAL"/>
    <property type="match status" value="1"/>
</dbReference>
<dbReference type="EMBL" id="CP017634">
    <property type="protein sequence ID" value="ATW23885.1"/>
    <property type="molecule type" value="Genomic_DNA"/>
</dbReference>
<dbReference type="RefSeq" id="WP_148133053.1">
    <property type="nucleotide sequence ID" value="NZ_CP017634.1"/>
</dbReference>
<dbReference type="GO" id="GO:0046872">
    <property type="term" value="F:metal ion binding"/>
    <property type="evidence" value="ECO:0007669"/>
    <property type="project" value="UniProtKB-KW"/>
</dbReference>
<feature type="binding site" evidence="4">
    <location>
        <position position="217"/>
    </location>
    <ligand>
        <name>Mn(2+)</name>
        <dbReference type="ChEBI" id="CHEBI:29035"/>
        <label>1</label>
    </ligand>
</feature>
<accession>A0A3G1KP37</accession>
<dbReference type="PROSITE" id="PS51409">
    <property type="entry name" value="ARGINASE_2"/>
    <property type="match status" value="1"/>
</dbReference>
<feature type="binding site" evidence="4">
    <location>
        <position position="137"/>
    </location>
    <ligand>
        <name>Mn(2+)</name>
        <dbReference type="ChEBI" id="CHEBI:29035"/>
        <label>1</label>
    </ligand>
</feature>
<dbReference type="GO" id="GO:0033389">
    <property type="term" value="P:putrescine biosynthetic process from arginine, via agmatine"/>
    <property type="evidence" value="ECO:0007669"/>
    <property type="project" value="TreeGrafter"/>
</dbReference>
<evidence type="ECO:0000313" key="7">
    <source>
        <dbReference type="Proteomes" id="UP000323521"/>
    </source>
</evidence>
<evidence type="ECO:0000256" key="5">
    <source>
        <dbReference type="RuleBase" id="RU003684"/>
    </source>
</evidence>
<keyword evidence="7" id="KW-1185">Reference proteome</keyword>
<dbReference type="Gene3D" id="3.40.800.10">
    <property type="entry name" value="Ureohydrolase domain"/>
    <property type="match status" value="1"/>
</dbReference>
<evidence type="ECO:0000256" key="3">
    <source>
        <dbReference type="ARBA" id="ARBA00022801"/>
    </source>
</evidence>
<dbReference type="KEGG" id="fwa:DCMF_02890"/>
<dbReference type="OrthoDB" id="9788689at2"/>
<comment type="similarity">
    <text evidence="1">Belongs to the arginase family. Agmatinase subfamily.</text>
</comment>
<dbReference type="PROSITE" id="PS01053">
    <property type="entry name" value="ARGINASE_1"/>
    <property type="match status" value="1"/>
</dbReference>
<dbReference type="InterPro" id="IPR006035">
    <property type="entry name" value="Ureohydrolase"/>
</dbReference>
<feature type="binding site" evidence="4">
    <location>
        <position position="112"/>
    </location>
    <ligand>
        <name>Mn(2+)</name>
        <dbReference type="ChEBI" id="CHEBI:29035"/>
        <label>1</label>
    </ligand>
</feature>
<dbReference type="Pfam" id="PF00491">
    <property type="entry name" value="Arginase"/>
    <property type="match status" value="1"/>
</dbReference>